<feature type="compositionally biased region" description="Acidic residues" evidence="19">
    <location>
        <begin position="561"/>
        <end position="575"/>
    </location>
</feature>
<dbReference type="InterPro" id="IPR001650">
    <property type="entry name" value="Helicase_C-like"/>
</dbReference>
<evidence type="ECO:0000256" key="10">
    <source>
        <dbReference type="ARBA" id="ARBA00023015"/>
    </source>
</evidence>
<dbReference type="Pfam" id="PF00271">
    <property type="entry name" value="Helicase_C"/>
    <property type="match status" value="1"/>
</dbReference>
<dbReference type="GO" id="GO:0016887">
    <property type="term" value="F:ATP hydrolysis activity"/>
    <property type="evidence" value="ECO:0007669"/>
    <property type="project" value="TreeGrafter"/>
</dbReference>
<comment type="catalytic activity">
    <reaction evidence="17">
        <text>ATP + H2O = ADP + phosphate + H(+)</text>
        <dbReference type="Rhea" id="RHEA:13065"/>
        <dbReference type="ChEBI" id="CHEBI:15377"/>
        <dbReference type="ChEBI" id="CHEBI:15378"/>
        <dbReference type="ChEBI" id="CHEBI:30616"/>
        <dbReference type="ChEBI" id="CHEBI:43474"/>
        <dbReference type="ChEBI" id="CHEBI:456216"/>
        <dbReference type="EC" id="3.6.4.12"/>
    </reaction>
</comment>
<dbReference type="SUPFAM" id="SSF52540">
    <property type="entry name" value="P-loop containing nucleoside triphosphate hydrolases"/>
    <property type="match status" value="2"/>
</dbReference>
<evidence type="ECO:0000256" key="17">
    <source>
        <dbReference type="ARBA" id="ARBA00047995"/>
    </source>
</evidence>
<keyword evidence="14" id="KW-0539">Nucleus</keyword>
<evidence type="ECO:0000259" key="22">
    <source>
        <dbReference type="PROSITE" id="PS51204"/>
    </source>
</evidence>
<feature type="compositionally biased region" description="Acidic residues" evidence="19">
    <location>
        <begin position="534"/>
        <end position="545"/>
    </location>
</feature>
<evidence type="ECO:0000256" key="3">
    <source>
        <dbReference type="ARBA" id="ARBA00011826"/>
    </source>
</evidence>
<dbReference type="InterPro" id="IPR049730">
    <property type="entry name" value="SNF2/RAD54-like_C"/>
</dbReference>
<comment type="subcellular location">
    <subcellularLocation>
        <location evidence="1">Nucleus</location>
    </subcellularLocation>
</comment>
<dbReference type="EMBL" id="LT598466">
    <property type="protein sequence ID" value="SCU83656.1"/>
    <property type="molecule type" value="Genomic_DNA"/>
</dbReference>
<keyword evidence="7" id="KW-0347">Helicase</keyword>
<comment type="similarity">
    <text evidence="2">Belongs to the SNF2/RAD54 helicase family. SWR1 subfamily.</text>
</comment>
<dbReference type="GO" id="GO:0000812">
    <property type="term" value="C:Swr1 complex"/>
    <property type="evidence" value="ECO:0007669"/>
    <property type="project" value="TreeGrafter"/>
</dbReference>
<dbReference type="CDD" id="cd18003">
    <property type="entry name" value="DEXQc_SRCAP"/>
    <property type="match status" value="1"/>
</dbReference>
<evidence type="ECO:0000256" key="11">
    <source>
        <dbReference type="ARBA" id="ARBA00023125"/>
    </source>
</evidence>
<evidence type="ECO:0000256" key="19">
    <source>
        <dbReference type="SAM" id="MobiDB-lite"/>
    </source>
</evidence>
<dbReference type="CDD" id="cd18793">
    <property type="entry name" value="SF2_C_SNF"/>
    <property type="match status" value="1"/>
</dbReference>
<dbReference type="PANTHER" id="PTHR45685">
    <property type="entry name" value="HELICASE SRCAP-RELATED"/>
    <property type="match status" value="1"/>
</dbReference>
<feature type="compositionally biased region" description="Acidic residues" evidence="19">
    <location>
        <begin position="507"/>
        <end position="524"/>
    </location>
</feature>
<keyword evidence="12" id="KW-0010">Activator</keyword>
<feature type="domain" description="Helicase ATP-binding" evidence="20">
    <location>
        <begin position="666"/>
        <end position="831"/>
    </location>
</feature>
<evidence type="ECO:0000256" key="15">
    <source>
        <dbReference type="ARBA" id="ARBA00037570"/>
    </source>
</evidence>
<dbReference type="PROSITE" id="PS51192">
    <property type="entry name" value="HELICASE_ATP_BIND_1"/>
    <property type="match status" value="1"/>
</dbReference>
<dbReference type="SMART" id="SM00487">
    <property type="entry name" value="DEXDc"/>
    <property type="match status" value="1"/>
</dbReference>
<comment type="subunit">
    <text evidence="3">Component of the SWR1 chromatin-remodeling complex.</text>
</comment>
<dbReference type="InterPro" id="IPR014001">
    <property type="entry name" value="Helicase_ATP-bd"/>
</dbReference>
<evidence type="ECO:0000256" key="8">
    <source>
        <dbReference type="ARBA" id="ARBA00022840"/>
    </source>
</evidence>
<dbReference type="PROSITE" id="PS51204">
    <property type="entry name" value="HSA"/>
    <property type="match status" value="1"/>
</dbReference>
<sequence length="1485" mass="169177">MSKRDEELAEIKFKYELLVNELFHLKEFTSLLEYDPSYRNSSASFDSFLSRSKLDMSAVSGEIKNESTSSARRIRSRQVRNEQSALEDCISRVKPRVDEKYEELRCMLNQESYKRKPVVALREPVKSVKRQKVEVITAEQELPKKEKTALKEEPVLSREKGIDEFYFTTSSEEDENEPKRRRRKKAVVKLTVNPPKQTITNHLHVVKPQFGSIRKFLGSFKSLDEHVTLEEFDNYVTDQKRVFQSIKKGIKNGVLQYDPDSNSLQPITLKDAAGVQAHRPDPVTYFYKEQNQHTHWDHVINQGIVSSRLVQEARKARISRARKVSMMIEQHFRHIAGAEQRKQREEDKRMKNLARSAAQAVKKRWMVAEKAYKVLKTEEEEQLKKIQGKRHLSKVLEQSTQLLGAQFKHLSNDSDDEDLEDSLHSDRSNLSESDAFTTSSSESESMSDAEDDARLSVEQLQAKYANMGKTNDDTAQVSDLESERGSSRDAGSERQDDLKDTPREASDAEDASPDILDEDEDDDISGLSSSSSEGDTENEEAEEEGGSVGTKPNLATLLTDLSDEDDSAEEDDYTSPDEQLHSTGDTSTGETSMDESDSSFSSRAAQPNGTDKSLTNLNKAESEKDQPDETLTKPADDPLSVEDVPVPSLLRGTLRAYQKQGLNWLASLYNNKTNGILADEMGLGKTIQTISFLAYLACEKQNWGPHLIIVPTSVLLNWEMELKRFAPGFKVLTYYGSPQQRKEKRKGWNKSDAFHICITSYQLVVHDQHSFKRKKWQYMILDEAHNIKNFRSTRWQALLNFNTDRRLLLTGTPLQNNLAELWSLLYFLMPQTAVDKKGGIQGFADLEAFQQWFGRPVDKIIQTGEGFEQDQETKETVAKLHQVLRPYLLRRLKSDVEKQMPAKYEHIVYCRLSKRQRFLYDDFMSRAQTKATLASGNFMSIINCLMQLRKVCNHPDLFEVRPILTSLAIENCVMNDYLDLNCKISRKLHYKDHDTTVNLDELNFIFTNNDLTMSTHHSQDIERMRCISRFKEELSKLQERDNSNSQALEAITNFQNLNDYYQKSIAKNRANVIDKLNFSWYLNELRCARKPVYGRNLVNLLNVAQQPTPKGGEFFEEALKPLQTRVFASKDIIEKFAVVTPNVVTLDGRDFFAGVHDEMHSFAVPSDVVKNELRALDNPFHQLQTKLAIAFPDKSLLQYDCGKLQKLAELLRQLKDGGHRALIFTQMTKVLDILELFLNYHGYLYMRLDGATKIEDRQILTERFNSDPRVTAFILSSRSGGLGINLTGADSVIFYDSDWNPAMDKQCQDRCHRIGQTRDVHIYRFVSEHTIESNILKKANQKRHLDNVVIQRGDFTTDYFTKLSVKDLVGAEVAGNATTSAAADAAADKPLLLENDLANKDPRKLESLLAQAEDADDVKAAKLAMREVEVDDEDFSETGTAGGAGAKGATGSVQSDLDGYEDEYEGTGHVEEYMVRYIANGHYYE</sequence>
<dbReference type="Proteomes" id="UP000191024">
    <property type="component" value="Chromosome C"/>
</dbReference>
<feature type="compositionally biased region" description="Basic and acidic residues" evidence="19">
    <location>
        <begin position="620"/>
        <end position="636"/>
    </location>
</feature>
<dbReference type="InterPro" id="IPR014012">
    <property type="entry name" value="HSA_dom"/>
</dbReference>
<dbReference type="Gene3D" id="3.40.50.300">
    <property type="entry name" value="P-loop containing nucleotide triphosphate hydrolases"/>
    <property type="match status" value="1"/>
</dbReference>
<dbReference type="Gene3D" id="1.20.120.850">
    <property type="entry name" value="SWI2/SNF2 ATPases, N-terminal domain"/>
    <property type="match status" value="1"/>
</dbReference>
<feature type="compositionally biased region" description="Low complexity" evidence="19">
    <location>
        <begin position="431"/>
        <end position="444"/>
    </location>
</feature>
<dbReference type="FunFam" id="3.40.50.10810:FF:000005">
    <property type="entry name" value="Photoperiod-independent early flowering 1"/>
    <property type="match status" value="1"/>
</dbReference>
<keyword evidence="8" id="KW-0067">ATP-binding</keyword>
<name>A0A1G4J220_9SACH</name>
<evidence type="ECO:0000256" key="2">
    <source>
        <dbReference type="ARBA" id="ARBA00009220"/>
    </source>
</evidence>
<dbReference type="GO" id="GO:0005524">
    <property type="term" value="F:ATP binding"/>
    <property type="evidence" value="ECO:0007669"/>
    <property type="project" value="UniProtKB-KW"/>
</dbReference>
<dbReference type="Pfam" id="PF07529">
    <property type="entry name" value="HSA"/>
    <property type="match status" value="1"/>
</dbReference>
<keyword evidence="5" id="KW-0547">Nucleotide-binding</keyword>
<evidence type="ECO:0000256" key="9">
    <source>
        <dbReference type="ARBA" id="ARBA00022853"/>
    </source>
</evidence>
<evidence type="ECO:0000256" key="14">
    <source>
        <dbReference type="ARBA" id="ARBA00023242"/>
    </source>
</evidence>
<feature type="region of interest" description="Disordered" evidence="19">
    <location>
        <begin position="411"/>
        <end position="644"/>
    </location>
</feature>
<keyword evidence="13" id="KW-0804">Transcription</keyword>
<keyword evidence="10" id="KW-0805">Transcription regulation</keyword>
<keyword evidence="24" id="KW-1185">Reference proteome</keyword>
<dbReference type="SMART" id="SM00573">
    <property type="entry name" value="HSA"/>
    <property type="match status" value="1"/>
</dbReference>
<dbReference type="InterPro" id="IPR000330">
    <property type="entry name" value="SNF2_N"/>
</dbReference>
<feature type="region of interest" description="Disordered" evidence="19">
    <location>
        <begin position="1429"/>
        <end position="1460"/>
    </location>
</feature>
<feature type="domain" description="Helicase C-terminal" evidence="21">
    <location>
        <begin position="1206"/>
        <end position="1356"/>
    </location>
</feature>
<dbReference type="InterPro" id="IPR050520">
    <property type="entry name" value="INO80/SWR1_helicase"/>
</dbReference>
<dbReference type="FunFam" id="3.40.50.300:FF:000655">
    <property type="entry name" value="Protein PHOTOPERIOD-INDEPENDENT EARLY FLOWERING 1"/>
    <property type="match status" value="1"/>
</dbReference>
<dbReference type="STRING" id="1230905.A0A1G4J220"/>
<dbReference type="OrthoDB" id="372624at2759"/>
<dbReference type="GO" id="GO:0003677">
    <property type="term" value="F:DNA binding"/>
    <property type="evidence" value="ECO:0007669"/>
    <property type="project" value="UniProtKB-KW"/>
</dbReference>
<evidence type="ECO:0000256" key="16">
    <source>
        <dbReference type="ARBA" id="ARBA00040599"/>
    </source>
</evidence>
<proteinExistence type="inferred from homology"/>
<reference evidence="24" key="1">
    <citation type="submission" date="2016-03" db="EMBL/GenBank/DDBJ databases">
        <authorList>
            <person name="Devillers H."/>
        </authorList>
    </citation>
    <scope>NUCLEOTIDE SEQUENCE [LARGE SCALE GENOMIC DNA]</scope>
</reference>
<feature type="compositionally biased region" description="Polar residues" evidence="19">
    <location>
        <begin position="581"/>
        <end position="591"/>
    </location>
</feature>
<evidence type="ECO:0000256" key="18">
    <source>
        <dbReference type="ARBA" id="ARBA00074297"/>
    </source>
</evidence>
<evidence type="ECO:0000259" key="21">
    <source>
        <dbReference type="PROSITE" id="PS51194"/>
    </source>
</evidence>
<dbReference type="PANTHER" id="PTHR45685:SF1">
    <property type="entry name" value="HELICASE SRCAP"/>
    <property type="match status" value="1"/>
</dbReference>
<evidence type="ECO:0000256" key="5">
    <source>
        <dbReference type="ARBA" id="ARBA00022741"/>
    </source>
</evidence>
<evidence type="ECO:0000313" key="24">
    <source>
        <dbReference type="Proteomes" id="UP000191024"/>
    </source>
</evidence>
<dbReference type="EC" id="3.6.4.12" evidence="4"/>
<evidence type="ECO:0000256" key="13">
    <source>
        <dbReference type="ARBA" id="ARBA00023163"/>
    </source>
</evidence>
<dbReference type="Gene3D" id="3.40.50.10810">
    <property type="entry name" value="Tandem AAA-ATPase domain"/>
    <property type="match status" value="1"/>
</dbReference>
<evidence type="ECO:0000256" key="7">
    <source>
        <dbReference type="ARBA" id="ARBA00022806"/>
    </source>
</evidence>
<evidence type="ECO:0000313" key="23">
    <source>
        <dbReference type="EMBL" id="SCU83656.1"/>
    </source>
</evidence>
<evidence type="ECO:0000256" key="6">
    <source>
        <dbReference type="ARBA" id="ARBA00022801"/>
    </source>
</evidence>
<feature type="domain" description="HSA" evidence="22">
    <location>
        <begin position="283"/>
        <end position="355"/>
    </location>
</feature>
<dbReference type="InterPro" id="IPR038718">
    <property type="entry name" value="SNF2-like_sf"/>
</dbReference>
<evidence type="ECO:0000256" key="12">
    <source>
        <dbReference type="ARBA" id="ARBA00023159"/>
    </source>
</evidence>
<organism evidence="23 24">
    <name type="scientific">Lachancea mirantina</name>
    <dbReference type="NCBI Taxonomy" id="1230905"/>
    <lineage>
        <taxon>Eukaryota</taxon>
        <taxon>Fungi</taxon>
        <taxon>Dikarya</taxon>
        <taxon>Ascomycota</taxon>
        <taxon>Saccharomycotina</taxon>
        <taxon>Saccharomycetes</taxon>
        <taxon>Saccharomycetales</taxon>
        <taxon>Saccharomycetaceae</taxon>
        <taxon>Lachancea</taxon>
    </lineage>
</organism>
<feature type="compositionally biased region" description="Polar residues" evidence="19">
    <location>
        <begin position="603"/>
        <end position="619"/>
    </location>
</feature>
<dbReference type="GO" id="GO:0006338">
    <property type="term" value="P:chromatin remodeling"/>
    <property type="evidence" value="ECO:0007669"/>
    <property type="project" value="TreeGrafter"/>
</dbReference>
<keyword evidence="6" id="KW-0378">Hydrolase</keyword>
<comment type="function">
    <text evidence="15">Catalytic component of the SWR1 complex which mediates the ATP-dependent exchange of histone H2A for the H2A variant HZT1 leading to transcriptional regulation of selected genes by chromatin remodeling.</text>
</comment>
<accession>A0A1G4J220</accession>
<dbReference type="GO" id="GO:0003678">
    <property type="term" value="F:DNA helicase activity"/>
    <property type="evidence" value="ECO:0007669"/>
    <property type="project" value="UniProtKB-EC"/>
</dbReference>
<protein>
    <recommendedName>
        <fullName evidence="16">Helicase SWR1</fullName>
        <ecNumber evidence="4">3.6.4.12</ecNumber>
    </recommendedName>
    <alternativeName>
        <fullName evidence="18">Helicase swr1</fullName>
    </alternativeName>
</protein>
<evidence type="ECO:0000256" key="1">
    <source>
        <dbReference type="ARBA" id="ARBA00004123"/>
    </source>
</evidence>
<dbReference type="PROSITE" id="PS51194">
    <property type="entry name" value="HELICASE_CTER"/>
    <property type="match status" value="1"/>
</dbReference>
<dbReference type="Pfam" id="PF00176">
    <property type="entry name" value="SNF2-rel_dom"/>
    <property type="match status" value="1"/>
</dbReference>
<dbReference type="InterPro" id="IPR027417">
    <property type="entry name" value="P-loop_NTPase"/>
</dbReference>
<dbReference type="GO" id="GO:0042393">
    <property type="term" value="F:histone binding"/>
    <property type="evidence" value="ECO:0007669"/>
    <property type="project" value="TreeGrafter"/>
</dbReference>
<feature type="compositionally biased region" description="Basic and acidic residues" evidence="19">
    <location>
        <begin position="481"/>
        <end position="506"/>
    </location>
</feature>
<keyword evidence="11" id="KW-0238">DNA-binding</keyword>
<dbReference type="SMART" id="SM00490">
    <property type="entry name" value="HELICc"/>
    <property type="match status" value="1"/>
</dbReference>
<gene>
    <name evidence="23" type="ORF">LAMI_0C04060G</name>
</gene>
<evidence type="ECO:0000256" key="4">
    <source>
        <dbReference type="ARBA" id="ARBA00012551"/>
    </source>
</evidence>
<keyword evidence="9" id="KW-0156">Chromatin regulator</keyword>
<evidence type="ECO:0000259" key="20">
    <source>
        <dbReference type="PROSITE" id="PS51192"/>
    </source>
</evidence>